<evidence type="ECO:0000256" key="4">
    <source>
        <dbReference type="ARBA" id="ARBA00022679"/>
    </source>
</evidence>
<gene>
    <name evidence="12" type="ORF">SAMN04488541_105112</name>
</gene>
<feature type="binding site" evidence="11">
    <location>
        <position position="282"/>
    </location>
    <ligand>
        <name>Mg(2+)</name>
        <dbReference type="ChEBI" id="CHEBI:18420"/>
    </ligand>
</feature>
<evidence type="ECO:0000256" key="8">
    <source>
        <dbReference type="ARBA" id="ARBA00031306"/>
    </source>
</evidence>
<dbReference type="InterPro" id="IPR024932">
    <property type="entry name" value="ApbE"/>
</dbReference>
<keyword evidence="13" id="KW-1185">Reference proteome</keyword>
<sequence>MKIVLLLLVVLSVNISLAQYRYEFVEGKLGTVCRLVFYAKDSTTAEVIQAKAFSKIDSLNEILSDYNENSQIRKLCDSSGIEKPVAVSKDLYEIISQSLIYSQLSKGAFDITIGNYVQLWRRAKRQGVLPTATQLAKARATTGYQKIKLYPQKQAVELLVKGMRLDVGAVGKGFIADKVLELLRQLGVSSALVDLGGDIVIGNAPPNQKGWQIEIADNAQNDIGKSQKIVLENCAIATSGDMFQYISIGGQRYSHIINPKTGLGLTERIQVTVIAKNGSTSDAFASALSVLGKKIGFALAKNLESQKSILLGTQIIYYNENQYFVKQTQGMKRLIHTQYKDYP</sequence>
<organism evidence="12 13">
    <name type="scientific">Thermoflexibacter ruber</name>
    <dbReference type="NCBI Taxonomy" id="1003"/>
    <lineage>
        <taxon>Bacteria</taxon>
        <taxon>Pseudomonadati</taxon>
        <taxon>Bacteroidota</taxon>
        <taxon>Cytophagia</taxon>
        <taxon>Cytophagales</taxon>
        <taxon>Thermoflexibacteraceae</taxon>
        <taxon>Thermoflexibacter</taxon>
    </lineage>
</organism>
<evidence type="ECO:0000256" key="11">
    <source>
        <dbReference type="PIRSR" id="PIRSR006268-2"/>
    </source>
</evidence>
<keyword evidence="5 10" id="KW-0479">Metal-binding</keyword>
<dbReference type="InterPro" id="IPR003374">
    <property type="entry name" value="ApbE-like_sf"/>
</dbReference>
<comment type="cofactor">
    <cofactor evidence="11">
        <name>Mg(2+)</name>
        <dbReference type="ChEBI" id="CHEBI:18420"/>
    </cofactor>
    <cofactor evidence="11">
        <name>Mn(2+)</name>
        <dbReference type="ChEBI" id="CHEBI:29035"/>
    </cofactor>
    <text evidence="11">Magnesium. Can also use manganese.</text>
</comment>
<dbReference type="SUPFAM" id="SSF143631">
    <property type="entry name" value="ApbE-like"/>
    <property type="match status" value="1"/>
</dbReference>
<keyword evidence="7 10" id="KW-0460">Magnesium</keyword>
<proteinExistence type="inferred from homology"/>
<dbReference type="EC" id="2.7.1.180" evidence="1 10"/>
<dbReference type="GO" id="GO:0046872">
    <property type="term" value="F:metal ion binding"/>
    <property type="evidence" value="ECO:0007669"/>
    <property type="project" value="UniProtKB-UniRule"/>
</dbReference>
<dbReference type="PANTHER" id="PTHR30040:SF2">
    <property type="entry name" value="FAD:PROTEIN FMN TRANSFERASE"/>
    <property type="match status" value="1"/>
</dbReference>
<dbReference type="AlphaFoldDB" id="A0A1I2JKQ8"/>
<feature type="binding site" evidence="11">
    <location>
        <position position="286"/>
    </location>
    <ligand>
        <name>Mg(2+)</name>
        <dbReference type="ChEBI" id="CHEBI:18420"/>
    </ligand>
</feature>
<reference evidence="12 13" key="1">
    <citation type="submission" date="2016-10" db="EMBL/GenBank/DDBJ databases">
        <authorList>
            <person name="de Groot N.N."/>
        </authorList>
    </citation>
    <scope>NUCLEOTIDE SEQUENCE [LARGE SCALE GENOMIC DNA]</scope>
    <source>
        <strain>GEY</strain>
        <strain evidence="13">DSM 9560</strain>
    </source>
</reference>
<evidence type="ECO:0000256" key="9">
    <source>
        <dbReference type="ARBA" id="ARBA00048540"/>
    </source>
</evidence>
<feature type="binding site" evidence="11">
    <location>
        <position position="169"/>
    </location>
    <ligand>
        <name>Mg(2+)</name>
        <dbReference type="ChEBI" id="CHEBI:18420"/>
    </ligand>
</feature>
<dbReference type="EMBL" id="FONY01000051">
    <property type="protein sequence ID" value="SFF53737.1"/>
    <property type="molecule type" value="Genomic_DNA"/>
</dbReference>
<evidence type="ECO:0000256" key="10">
    <source>
        <dbReference type="PIRNR" id="PIRNR006268"/>
    </source>
</evidence>
<evidence type="ECO:0000256" key="3">
    <source>
        <dbReference type="ARBA" id="ARBA00022630"/>
    </source>
</evidence>
<dbReference type="PIRSF" id="PIRSF006268">
    <property type="entry name" value="ApbE"/>
    <property type="match status" value="1"/>
</dbReference>
<dbReference type="STRING" id="1003.SAMN04488541_105112"/>
<keyword evidence="3 10" id="KW-0285">Flavoprotein</keyword>
<protein>
    <recommendedName>
        <fullName evidence="2 10">FAD:protein FMN transferase</fullName>
        <ecNumber evidence="1 10">2.7.1.180</ecNumber>
    </recommendedName>
    <alternativeName>
        <fullName evidence="8 10">Flavin transferase</fullName>
    </alternativeName>
</protein>
<evidence type="ECO:0000256" key="2">
    <source>
        <dbReference type="ARBA" id="ARBA00016337"/>
    </source>
</evidence>
<comment type="similarity">
    <text evidence="10">Belongs to the ApbE family.</text>
</comment>
<comment type="catalytic activity">
    <reaction evidence="9 10">
        <text>L-threonyl-[protein] + FAD = FMN-L-threonyl-[protein] + AMP + H(+)</text>
        <dbReference type="Rhea" id="RHEA:36847"/>
        <dbReference type="Rhea" id="RHEA-COMP:11060"/>
        <dbReference type="Rhea" id="RHEA-COMP:11061"/>
        <dbReference type="ChEBI" id="CHEBI:15378"/>
        <dbReference type="ChEBI" id="CHEBI:30013"/>
        <dbReference type="ChEBI" id="CHEBI:57692"/>
        <dbReference type="ChEBI" id="CHEBI:74257"/>
        <dbReference type="ChEBI" id="CHEBI:456215"/>
        <dbReference type="EC" id="2.7.1.180"/>
    </reaction>
</comment>
<evidence type="ECO:0000256" key="1">
    <source>
        <dbReference type="ARBA" id="ARBA00011955"/>
    </source>
</evidence>
<evidence type="ECO:0000256" key="6">
    <source>
        <dbReference type="ARBA" id="ARBA00022827"/>
    </source>
</evidence>
<keyword evidence="12" id="KW-0449">Lipoprotein</keyword>
<evidence type="ECO:0000313" key="12">
    <source>
        <dbReference type="EMBL" id="SFF53737.1"/>
    </source>
</evidence>
<evidence type="ECO:0000313" key="13">
    <source>
        <dbReference type="Proteomes" id="UP000199513"/>
    </source>
</evidence>
<accession>A0A1I2JKQ8</accession>
<dbReference type="PANTHER" id="PTHR30040">
    <property type="entry name" value="THIAMINE BIOSYNTHESIS LIPOPROTEIN APBE"/>
    <property type="match status" value="1"/>
</dbReference>
<dbReference type="RefSeq" id="WP_177217471.1">
    <property type="nucleotide sequence ID" value="NZ_FONY01000051.1"/>
</dbReference>
<dbReference type="Gene3D" id="3.10.520.10">
    <property type="entry name" value="ApbE-like domains"/>
    <property type="match status" value="1"/>
</dbReference>
<dbReference type="Proteomes" id="UP000199513">
    <property type="component" value="Unassembled WGS sequence"/>
</dbReference>
<keyword evidence="4 10" id="KW-0808">Transferase</keyword>
<evidence type="ECO:0000256" key="7">
    <source>
        <dbReference type="ARBA" id="ARBA00022842"/>
    </source>
</evidence>
<dbReference type="Pfam" id="PF02424">
    <property type="entry name" value="ApbE"/>
    <property type="match status" value="1"/>
</dbReference>
<name>A0A1I2JKQ8_9BACT</name>
<keyword evidence="6 10" id="KW-0274">FAD</keyword>
<dbReference type="GO" id="GO:0016740">
    <property type="term" value="F:transferase activity"/>
    <property type="evidence" value="ECO:0007669"/>
    <property type="project" value="UniProtKB-UniRule"/>
</dbReference>
<evidence type="ECO:0000256" key="5">
    <source>
        <dbReference type="ARBA" id="ARBA00022723"/>
    </source>
</evidence>